<dbReference type="InterPro" id="IPR025442">
    <property type="entry name" value="DUF4185"/>
</dbReference>
<feature type="domain" description="DUF4185" evidence="2">
    <location>
        <begin position="102"/>
        <end position="415"/>
    </location>
</feature>
<keyword evidence="4" id="KW-1185">Reference proteome</keyword>
<evidence type="ECO:0000259" key="2">
    <source>
        <dbReference type="Pfam" id="PF13810"/>
    </source>
</evidence>
<dbReference type="EMBL" id="JAVDYF010000001">
    <property type="protein sequence ID" value="MDR7355489.1"/>
    <property type="molecule type" value="Genomic_DNA"/>
</dbReference>
<evidence type="ECO:0000313" key="3">
    <source>
        <dbReference type="EMBL" id="MDR7355489.1"/>
    </source>
</evidence>
<keyword evidence="1" id="KW-0732">Signal</keyword>
<dbReference type="Pfam" id="PF13810">
    <property type="entry name" value="DUF4185"/>
    <property type="match status" value="1"/>
</dbReference>
<dbReference type="SUPFAM" id="SSF75005">
    <property type="entry name" value="Arabinanase/levansucrase/invertase"/>
    <property type="match status" value="1"/>
</dbReference>
<feature type="signal peptide" evidence="1">
    <location>
        <begin position="1"/>
        <end position="37"/>
    </location>
</feature>
<dbReference type="InterPro" id="IPR023296">
    <property type="entry name" value="Glyco_hydro_beta-prop_sf"/>
</dbReference>
<sequence length="491" mass="52833">MRFLKTVVSAHRPAVSVASVSVLAGVSLCVLAPSATAAPCDYRVVPQEGEVIQSGLSSGSSSSGLLSSLFGHDSKNQGRHPGQIPVLKGHTQAVHLLTGPGSPQRTDRLFSVSGTDLGIAWTGPDGTYIAFGDTMSCLGEGDGWRSNVLMRTTDVDYSDSLRVEEAVTDAGWARRGWAREIISSLKTPGIEHTTIPTAGIYVNGKHYMDYMSVRKWGDPGFWSTNYAATVESTDGVHWSLVPTSIRVNNGALKLPQVGSLSAFRSGNQNLQMSAFVLHDGYVYRMSTQSGRDGSAVLARSPEASFPDENSFEFFTGSGWSDDPADASIVIDGHVSELSVAFHAGLNQWVALYLDDKGMVMRTADSLEGPWSDKRMLVSRATIPDIYGGFILPNQRTNTLEWVATTWSAYNVMVMRTDLSQVPGVTPRSPLATRNSAVEDNLEVEKVIDFTPGAVAAVADSNNPVAPEGVEIVPAPPVEREEDALVMEKDYE</sequence>
<dbReference type="Proteomes" id="UP001183619">
    <property type="component" value="Unassembled WGS sequence"/>
</dbReference>
<reference evidence="3 4" key="1">
    <citation type="submission" date="2023-07" db="EMBL/GenBank/DDBJ databases">
        <title>Sequencing the genomes of 1000 actinobacteria strains.</title>
        <authorList>
            <person name="Klenk H.-P."/>
        </authorList>
    </citation>
    <scope>NUCLEOTIDE SEQUENCE [LARGE SCALE GENOMIC DNA]</scope>
    <source>
        <strain evidence="3 4">DSM 44508</strain>
    </source>
</reference>
<accession>A0ABU2BDN0</accession>
<evidence type="ECO:0000313" key="4">
    <source>
        <dbReference type="Proteomes" id="UP001183619"/>
    </source>
</evidence>
<protein>
    <recommendedName>
        <fullName evidence="2">DUF4185 domain-containing protein</fullName>
    </recommendedName>
</protein>
<gene>
    <name evidence="3" type="ORF">J2S37_002027</name>
</gene>
<comment type="caution">
    <text evidence="3">The sequence shown here is derived from an EMBL/GenBank/DDBJ whole genome shotgun (WGS) entry which is preliminary data.</text>
</comment>
<feature type="chain" id="PRO_5046432362" description="DUF4185 domain-containing protein" evidence="1">
    <location>
        <begin position="38"/>
        <end position="491"/>
    </location>
</feature>
<dbReference type="RefSeq" id="WP_277104124.1">
    <property type="nucleotide sequence ID" value="NZ_BAAAJS010000001.1"/>
</dbReference>
<name>A0ABU2BDN0_9CORY</name>
<proteinExistence type="predicted"/>
<evidence type="ECO:0000256" key="1">
    <source>
        <dbReference type="SAM" id="SignalP"/>
    </source>
</evidence>
<organism evidence="3 4">
    <name type="scientific">Corynebacterium felinum</name>
    <dbReference type="NCBI Taxonomy" id="131318"/>
    <lineage>
        <taxon>Bacteria</taxon>
        <taxon>Bacillati</taxon>
        <taxon>Actinomycetota</taxon>
        <taxon>Actinomycetes</taxon>
        <taxon>Mycobacteriales</taxon>
        <taxon>Corynebacteriaceae</taxon>
        <taxon>Corynebacterium</taxon>
    </lineage>
</organism>